<evidence type="ECO:0000313" key="2">
    <source>
        <dbReference type="EnsemblMetazoa" id="XP_019761440.1"/>
    </source>
</evidence>
<dbReference type="HOGENOM" id="CLU_1541708_0_0_1"/>
<protein>
    <submittedName>
        <fullName evidence="1 2">Uncharacterized protein</fullName>
    </submittedName>
</protein>
<accession>N6T7T5</accession>
<organism evidence="1">
    <name type="scientific">Dendroctonus ponderosae</name>
    <name type="common">Mountain pine beetle</name>
    <dbReference type="NCBI Taxonomy" id="77166"/>
    <lineage>
        <taxon>Eukaryota</taxon>
        <taxon>Metazoa</taxon>
        <taxon>Ecdysozoa</taxon>
        <taxon>Arthropoda</taxon>
        <taxon>Hexapoda</taxon>
        <taxon>Insecta</taxon>
        <taxon>Pterygota</taxon>
        <taxon>Neoptera</taxon>
        <taxon>Endopterygota</taxon>
        <taxon>Coleoptera</taxon>
        <taxon>Polyphaga</taxon>
        <taxon>Cucujiformia</taxon>
        <taxon>Curculionidae</taxon>
        <taxon>Scolytinae</taxon>
        <taxon>Dendroctonus</taxon>
    </lineage>
</organism>
<name>N6T7T5_DENPD</name>
<reference evidence="2" key="2">
    <citation type="submission" date="2024-08" db="UniProtKB">
        <authorList>
            <consortium name="EnsemblMetazoa"/>
        </authorList>
    </citation>
    <scope>IDENTIFICATION</scope>
</reference>
<gene>
    <name evidence="2" type="primary">109538586</name>
    <name evidence="1" type="ORF">YQE_07252</name>
</gene>
<dbReference type="OMA" id="KEQVECE"/>
<evidence type="ECO:0000313" key="1">
    <source>
        <dbReference type="EMBL" id="ENN76289.1"/>
    </source>
</evidence>
<reference evidence="1 3" key="1">
    <citation type="journal article" date="2013" name="Genome Biol.">
        <title>Draft genome of the mountain pine beetle, Dendroctonus ponderosae Hopkins, a major forest pest.</title>
        <authorList>
            <person name="Keeling C.I."/>
            <person name="Yuen M.M."/>
            <person name="Liao N.Y."/>
            <person name="Docking T.R."/>
            <person name="Chan S.K."/>
            <person name="Taylor G.A."/>
            <person name="Palmquist D.L."/>
            <person name="Jackman S.D."/>
            <person name="Nguyen A."/>
            <person name="Li M."/>
            <person name="Henderson H."/>
            <person name="Janes J.K."/>
            <person name="Zhao Y."/>
            <person name="Pandoh P."/>
            <person name="Moore R."/>
            <person name="Sperling F.A."/>
            <person name="Huber D.P."/>
            <person name="Birol I."/>
            <person name="Jones S.J."/>
            <person name="Bohlmann J."/>
        </authorList>
    </citation>
    <scope>NUCLEOTIDE SEQUENCE</scope>
</reference>
<dbReference type="AlphaFoldDB" id="N6T7T5"/>
<dbReference type="OrthoDB" id="6753304at2759"/>
<dbReference type="EMBL" id="KB740984">
    <property type="protein sequence ID" value="ENN76289.1"/>
    <property type="molecule type" value="Genomic_DNA"/>
</dbReference>
<dbReference type="Proteomes" id="UP000019118">
    <property type="component" value="Unassembled WGS sequence"/>
</dbReference>
<sequence length="174" mass="20619">MFFRNSAEMGNILFPCRTDKNTSENVINLSQSCMERLIRKEKEVEKKYPEVQELQIPENLSEKEWMMKLKCLDDAHSNTYGLTVQAFYKLIDKVESQIEPVRPGICDPDKIIECLKKNSCCTIRCRSEMEKYIDCVDTFRINIIKEQVECERKEKRKEEQEIVEQFLKSEIADF</sequence>
<dbReference type="EnsemblMetazoa" id="XM_019905881.1">
    <property type="protein sequence ID" value="XP_019761440.1"/>
    <property type="gene ID" value="LOC109538586"/>
</dbReference>
<dbReference type="KEGG" id="dpa:109538586"/>
<keyword evidence="3" id="KW-1185">Reference proteome</keyword>
<evidence type="ECO:0000313" key="3">
    <source>
        <dbReference type="Proteomes" id="UP000019118"/>
    </source>
</evidence>
<proteinExistence type="predicted"/>
<feature type="non-terminal residue" evidence="1">
    <location>
        <position position="1"/>
    </location>
</feature>